<keyword evidence="5" id="KW-1185">Reference proteome</keyword>
<comment type="similarity">
    <text evidence="1">Belongs to the IUNH family.</text>
</comment>
<feature type="domain" description="Inosine/uridine-preferring nucleoside hydrolase" evidence="3">
    <location>
        <begin position="75"/>
        <end position="369"/>
    </location>
</feature>
<proteinExistence type="inferred from homology"/>
<evidence type="ECO:0000259" key="3">
    <source>
        <dbReference type="Pfam" id="PF01156"/>
    </source>
</evidence>
<dbReference type="Proteomes" id="UP001188597">
    <property type="component" value="Unassembled WGS sequence"/>
</dbReference>
<feature type="chain" id="PRO_5041736591" description="Inosine/uridine-preferring nucleoside hydrolase domain-containing protein" evidence="2">
    <location>
        <begin position="23"/>
        <end position="1289"/>
    </location>
</feature>
<accession>A0AA88VTG0</accession>
<sequence length="1289" mass="143593">MLLQRCICVAVVVVAVVGAVKGRQRPHRILLDTDVDTDDFFALLYLLKLDRSQFDLQCLLVCTSSSSFNSFNAYALVMKSILELDVLAVTINANAWTSAGHAVNQVYDILYMMGRDDIPVGVGGEGGILEDGAIQQNVGGYLPIIEQGIGTAGYCRYRQAIPVGLGGRLDIDTNFGFRKSFLPQGSRRYSPLRQPTAQQVLIDKVSAGPITVFVIGAHTNFAIFLMNNPHLKKNVEHIYVMGGGVRSSNPTGCCPKNANSTCQPRQCGDRGNMYTDYTSNPYAEFNFFGDPFAAYQVIHSGIPVTLVPLDATNTIPISELFFEAFEQNQHTYEAQYCFKSLKMARDTWFDDNFYTSYFMWDSFASGVATSIMSNLHGHPGENEFAEMEYVIITVITSNKPYGISDGSNGFFDGLKIPKFNLTKDGVHSGHVQTGLRDPFCLVKNGKGRCKDGYTAEANGREGVRVLLARKAKDDPDEKNSLGRAFFRSFLDVLNRPQQTARFNFTTQFPNYKEVFYKPNFEGQKLGKDVIFDMDMSAGDFVALLYLLKVPVEVINLKAILVSPTGWANAATIDVIYDLLHMMGRDDIPVGLGDVFAMNQSDLLFPGVGDCKYAKAIPHGSGGFLDSDTLYGLARDLPRSPRRYTSENSIKFGAPRDTDHPELRQPLAIETWDSVSKSLSPGSKITILSNGPLTNIAKIILSDDKVRSLVKDVFIVGGHINHDNSEKGNVMNVPSNKYAEFNIFLDPLAAKTVFDSDLSVTLIPIGIQRKVSEFPKILDSLHLKKTPEALFARRLISRLHNLQQRHHRYQHMDTFLGEILGAVILAGDQSVLNTTFQGKPVEVHATGLESEDGELVINKKHGKSVKILESLNSLKYYDLFANQLGSEKQSARGVFIAMLLVVGARLYSVEGRQQPHRILLDTDVDVDDVFALLYLLKLNRSEFDLQGSRTYSPVQQATAQQVMIDKISAGPTTVFLIGAHTNFGIFLMHNAHLRKHVEHIYVMGGGVRSKNPTGCCPKNASSSCQPGLCGDPGNLFMDYTSNPYAEYNIFLDPFAAYQVIHSGIPVTLVPLDATNTVPVTEEFFEAFEQNQHTYEAQYCFKSLKMVRDTYFNDQFYTSRFMWDFFACGVATSIMRNMHKYRGENEFAEVEYMNITVITSNKPYGISDGSNPFFDGLSVPKFMLTKDGVHSGHVQKRLRDPFCLVKNGKGRCKDGYTAEVNGPEAVHVLVATRAKPDSDNSSSLEREFSKHFFEVCQLIPIFWSSKADFHSWQDAAFVIRIPDFHHIEVDQ</sequence>
<evidence type="ECO:0000313" key="4">
    <source>
        <dbReference type="EMBL" id="KAK3011360.1"/>
    </source>
</evidence>
<gene>
    <name evidence="4" type="ORF">RJ639_012069</name>
</gene>
<comment type="caution">
    <text evidence="4">The sequence shown here is derived from an EMBL/GenBank/DDBJ whole genome shotgun (WGS) entry which is preliminary data.</text>
</comment>
<dbReference type="InterPro" id="IPR036452">
    <property type="entry name" value="Ribo_hydro-like"/>
</dbReference>
<dbReference type="GO" id="GO:0016799">
    <property type="term" value="F:hydrolase activity, hydrolyzing N-glycosyl compounds"/>
    <property type="evidence" value="ECO:0007669"/>
    <property type="project" value="InterPro"/>
</dbReference>
<dbReference type="InterPro" id="IPR001910">
    <property type="entry name" value="Inosine/uridine_hydrolase_dom"/>
</dbReference>
<feature type="signal peptide" evidence="2">
    <location>
        <begin position="1"/>
        <end position="22"/>
    </location>
</feature>
<feature type="domain" description="Inosine/uridine-preferring nucleoside hydrolase" evidence="3">
    <location>
        <begin position="952"/>
        <end position="1157"/>
    </location>
</feature>
<dbReference type="Pfam" id="PF01156">
    <property type="entry name" value="IU_nuc_hydro"/>
    <property type="match status" value="3"/>
</dbReference>
<evidence type="ECO:0000313" key="5">
    <source>
        <dbReference type="Proteomes" id="UP001188597"/>
    </source>
</evidence>
<dbReference type="Gene3D" id="3.90.245.10">
    <property type="entry name" value="Ribonucleoside hydrolase-like"/>
    <property type="match status" value="4"/>
</dbReference>
<dbReference type="SUPFAM" id="SSF53590">
    <property type="entry name" value="Nucleoside hydrolase"/>
    <property type="match status" value="3"/>
</dbReference>
<keyword evidence="2" id="KW-0732">Signal</keyword>
<dbReference type="PANTHER" id="PTHR46692">
    <property type="entry name" value="INOSINE-URIDINE PREFERRING NUCLEOSIDE HYDROLASE FAMILY PROTEIN"/>
    <property type="match status" value="1"/>
</dbReference>
<dbReference type="PANTHER" id="PTHR46692:SF1">
    <property type="entry name" value="NUCLEOSIDE HYDROLASE 3-RELATED"/>
    <property type="match status" value="1"/>
</dbReference>
<name>A0AA88VTG0_9ASTE</name>
<evidence type="ECO:0000256" key="1">
    <source>
        <dbReference type="ARBA" id="ARBA00009176"/>
    </source>
</evidence>
<feature type="non-terminal residue" evidence="4">
    <location>
        <position position="1"/>
    </location>
</feature>
<reference evidence="4" key="1">
    <citation type="submission" date="2022-12" db="EMBL/GenBank/DDBJ databases">
        <title>Draft genome assemblies for two species of Escallonia (Escalloniales).</title>
        <authorList>
            <person name="Chanderbali A."/>
            <person name="Dervinis C."/>
            <person name="Anghel I."/>
            <person name="Soltis D."/>
            <person name="Soltis P."/>
            <person name="Zapata F."/>
        </authorList>
    </citation>
    <scope>NUCLEOTIDE SEQUENCE</scope>
    <source>
        <strain evidence="4">UCBG64.0493</strain>
        <tissue evidence="4">Leaf</tissue>
    </source>
</reference>
<protein>
    <recommendedName>
        <fullName evidence="3">Inosine/uridine-preferring nucleoside hydrolase domain-containing protein</fullName>
    </recommendedName>
</protein>
<feature type="domain" description="Inosine/uridine-preferring nucleoside hydrolase" evidence="3">
    <location>
        <begin position="529"/>
        <end position="875"/>
    </location>
</feature>
<evidence type="ECO:0000256" key="2">
    <source>
        <dbReference type="SAM" id="SignalP"/>
    </source>
</evidence>
<organism evidence="4 5">
    <name type="scientific">Escallonia herrerae</name>
    <dbReference type="NCBI Taxonomy" id="1293975"/>
    <lineage>
        <taxon>Eukaryota</taxon>
        <taxon>Viridiplantae</taxon>
        <taxon>Streptophyta</taxon>
        <taxon>Embryophyta</taxon>
        <taxon>Tracheophyta</taxon>
        <taxon>Spermatophyta</taxon>
        <taxon>Magnoliopsida</taxon>
        <taxon>eudicotyledons</taxon>
        <taxon>Gunneridae</taxon>
        <taxon>Pentapetalae</taxon>
        <taxon>asterids</taxon>
        <taxon>campanulids</taxon>
        <taxon>Escalloniales</taxon>
        <taxon>Escalloniaceae</taxon>
        <taxon>Escallonia</taxon>
    </lineage>
</organism>
<dbReference type="EMBL" id="JAVXUP010001460">
    <property type="protein sequence ID" value="KAK3011360.1"/>
    <property type="molecule type" value="Genomic_DNA"/>
</dbReference>